<evidence type="ECO:0000256" key="1">
    <source>
        <dbReference type="ARBA" id="ARBA00022737"/>
    </source>
</evidence>
<dbReference type="InterPro" id="IPR051012">
    <property type="entry name" value="CellSynth/LPSAsmb/PSIAsmb"/>
</dbReference>
<feature type="chain" id="PRO_5011729494" evidence="4">
    <location>
        <begin position="20"/>
        <end position="384"/>
    </location>
</feature>
<accession>A0A1G6SBA6</accession>
<dbReference type="Pfam" id="PF13432">
    <property type="entry name" value="TPR_16"/>
    <property type="match status" value="1"/>
</dbReference>
<organism evidence="5 6">
    <name type="scientific">Niabella drilacis (strain DSM 25811 / CCM 8410 / CCUG 62505 / LMG 26954 / E90)</name>
    <dbReference type="NCBI Taxonomy" id="1285928"/>
    <lineage>
        <taxon>Bacteria</taxon>
        <taxon>Pseudomonadati</taxon>
        <taxon>Bacteroidota</taxon>
        <taxon>Chitinophagia</taxon>
        <taxon>Chitinophagales</taxon>
        <taxon>Chitinophagaceae</taxon>
        <taxon>Niabella</taxon>
    </lineage>
</organism>
<dbReference type="SMART" id="SM00028">
    <property type="entry name" value="TPR"/>
    <property type="match status" value="4"/>
</dbReference>
<dbReference type="OrthoDB" id="680903at2"/>
<sequence>MFKKLIITLLSLNTMLLCAQGGYDPLQVLTFCKNQDYEQALRYLNTAPAPENEQYLFDLGYVYYLNDQFTEAEAAFAKLYQKNPQLPAPQVYLAQLSNIKGDEHSALSYYQNLIRLLPEQYKYWHAAAIMWSRLKQPDSAIAYIQKSYALKPQSGKVVYDYANYLDNAKRKKEAEAIVDRFLQQDTSYLPVMGKKINLCFSAGRYTEVIAWGERLRSHDPSPDHRPSVYINLLFSYLNLKQPDSVLGLYNWMELQGISGEAAAYGAALAYSMKKNYVISDSLLSECIAFNIQDMAATYFRAKADNALAVKNYNQAVALYDTSYYIFKEPIDLFQAGRVLDNQLQNRARATDYYRRFLRARPVPKTNDEENITRYIKAFLNPQKK</sequence>
<evidence type="ECO:0000256" key="3">
    <source>
        <dbReference type="PROSITE-ProRule" id="PRU00339"/>
    </source>
</evidence>
<dbReference type="RefSeq" id="WP_090390487.1">
    <property type="nucleotide sequence ID" value="NZ_FMZO01000006.1"/>
</dbReference>
<protein>
    <submittedName>
        <fullName evidence="5">Uncharacterized protein</fullName>
    </submittedName>
</protein>
<name>A0A1G6SBA6_NIADE</name>
<dbReference type="Gene3D" id="1.25.40.10">
    <property type="entry name" value="Tetratricopeptide repeat domain"/>
    <property type="match status" value="3"/>
</dbReference>
<gene>
    <name evidence="5" type="ORF">SAMN04487894_106165</name>
</gene>
<keyword evidence="4" id="KW-0732">Signal</keyword>
<dbReference type="STRING" id="1285928.SAMN04487894_106165"/>
<feature type="repeat" description="TPR" evidence="3">
    <location>
        <begin position="53"/>
        <end position="86"/>
    </location>
</feature>
<reference evidence="6" key="1">
    <citation type="submission" date="2016-10" db="EMBL/GenBank/DDBJ databases">
        <authorList>
            <person name="Varghese N."/>
            <person name="Submissions S."/>
        </authorList>
    </citation>
    <scope>NUCLEOTIDE SEQUENCE [LARGE SCALE GENOMIC DNA]</scope>
    <source>
        <strain evidence="6">DSM 25811 / CCM 8410 / LMG 26954 / E90</strain>
    </source>
</reference>
<dbReference type="EMBL" id="FMZO01000006">
    <property type="protein sequence ID" value="SDD14139.1"/>
    <property type="molecule type" value="Genomic_DNA"/>
</dbReference>
<evidence type="ECO:0000313" key="5">
    <source>
        <dbReference type="EMBL" id="SDD14139.1"/>
    </source>
</evidence>
<proteinExistence type="predicted"/>
<evidence type="ECO:0000256" key="4">
    <source>
        <dbReference type="SAM" id="SignalP"/>
    </source>
</evidence>
<dbReference type="PANTHER" id="PTHR45586:SF1">
    <property type="entry name" value="LIPOPOLYSACCHARIDE ASSEMBLY PROTEIN B"/>
    <property type="match status" value="1"/>
</dbReference>
<keyword evidence="1" id="KW-0677">Repeat</keyword>
<dbReference type="InterPro" id="IPR019734">
    <property type="entry name" value="TPR_rpt"/>
</dbReference>
<dbReference type="PROSITE" id="PS50005">
    <property type="entry name" value="TPR"/>
    <property type="match status" value="1"/>
</dbReference>
<dbReference type="InterPro" id="IPR011990">
    <property type="entry name" value="TPR-like_helical_dom_sf"/>
</dbReference>
<dbReference type="AlphaFoldDB" id="A0A1G6SBA6"/>
<feature type="signal peptide" evidence="4">
    <location>
        <begin position="1"/>
        <end position="19"/>
    </location>
</feature>
<keyword evidence="2 3" id="KW-0802">TPR repeat</keyword>
<evidence type="ECO:0000256" key="2">
    <source>
        <dbReference type="ARBA" id="ARBA00022803"/>
    </source>
</evidence>
<dbReference type="SUPFAM" id="SSF48452">
    <property type="entry name" value="TPR-like"/>
    <property type="match status" value="2"/>
</dbReference>
<dbReference type="PANTHER" id="PTHR45586">
    <property type="entry name" value="TPR REPEAT-CONTAINING PROTEIN PA4667"/>
    <property type="match status" value="1"/>
</dbReference>
<evidence type="ECO:0000313" key="6">
    <source>
        <dbReference type="Proteomes" id="UP000198757"/>
    </source>
</evidence>
<keyword evidence="6" id="KW-1185">Reference proteome</keyword>
<dbReference type="Proteomes" id="UP000198757">
    <property type="component" value="Unassembled WGS sequence"/>
</dbReference>